<organism evidence="1 2">
    <name type="scientific">Nostoc flagelliforme CCNUN1</name>
    <dbReference type="NCBI Taxonomy" id="2038116"/>
    <lineage>
        <taxon>Bacteria</taxon>
        <taxon>Bacillati</taxon>
        <taxon>Cyanobacteriota</taxon>
        <taxon>Cyanophyceae</taxon>
        <taxon>Nostocales</taxon>
        <taxon>Nostocaceae</taxon>
        <taxon>Nostoc</taxon>
    </lineage>
</organism>
<gene>
    <name evidence="1" type="ORF">COO91_04531</name>
</gene>
<dbReference type="KEGG" id="nfl:COO91_04531"/>
<dbReference type="Proteomes" id="UP000232003">
    <property type="component" value="Chromosome"/>
</dbReference>
<accession>A0A2K8SSZ7</accession>
<evidence type="ECO:0000313" key="1">
    <source>
        <dbReference type="EMBL" id="AUB38561.1"/>
    </source>
</evidence>
<dbReference type="AlphaFoldDB" id="A0A2K8SSZ7"/>
<sequence>MVLLTIDKKSGAILQRWKSAILSHLDKHSKIKRDGVNDYY</sequence>
<evidence type="ECO:0000313" key="2">
    <source>
        <dbReference type="Proteomes" id="UP000232003"/>
    </source>
</evidence>
<proteinExistence type="predicted"/>
<dbReference type="EMBL" id="CP024785">
    <property type="protein sequence ID" value="AUB38561.1"/>
    <property type="molecule type" value="Genomic_DNA"/>
</dbReference>
<keyword evidence="2" id="KW-1185">Reference proteome</keyword>
<name>A0A2K8SSZ7_9NOSO</name>
<reference evidence="1 2" key="1">
    <citation type="submission" date="2017-11" db="EMBL/GenBank/DDBJ databases">
        <title>Complete genome of a free-living desiccation-tolerant cyanobacterium and its photosynthetic adaptation to extreme terrestrial habitat.</title>
        <authorList>
            <person name="Shang J."/>
        </authorList>
    </citation>
    <scope>NUCLEOTIDE SEQUENCE [LARGE SCALE GENOMIC DNA]</scope>
    <source>
        <strain evidence="1 2">CCNUN1</strain>
    </source>
</reference>
<protein>
    <submittedName>
        <fullName evidence="1">Uncharacterized protein</fullName>
    </submittedName>
</protein>